<evidence type="ECO:0000256" key="1">
    <source>
        <dbReference type="SAM" id="Phobius"/>
    </source>
</evidence>
<comment type="caution">
    <text evidence="2">The sequence shown here is derived from an EMBL/GenBank/DDBJ whole genome shotgun (WGS) entry which is preliminary data.</text>
</comment>
<accession>A0A1X2ICB0</accession>
<keyword evidence="1" id="KW-0472">Membrane</keyword>
<proteinExistence type="predicted"/>
<dbReference type="AlphaFoldDB" id="A0A1X2ICB0"/>
<reference evidence="2 3" key="1">
    <citation type="submission" date="2016-07" db="EMBL/GenBank/DDBJ databases">
        <title>Pervasive Adenine N6-methylation of Active Genes in Fungi.</title>
        <authorList>
            <consortium name="DOE Joint Genome Institute"/>
            <person name="Mondo S.J."/>
            <person name="Dannebaum R.O."/>
            <person name="Kuo R.C."/>
            <person name="Labutti K."/>
            <person name="Haridas S."/>
            <person name="Kuo A."/>
            <person name="Salamov A."/>
            <person name="Ahrendt S.R."/>
            <person name="Lipzen A."/>
            <person name="Sullivan W."/>
            <person name="Andreopoulos W.B."/>
            <person name="Clum A."/>
            <person name="Lindquist E."/>
            <person name="Daum C."/>
            <person name="Ramamoorthy G.K."/>
            <person name="Gryganskyi A."/>
            <person name="Culley D."/>
            <person name="Magnuson J.K."/>
            <person name="James T.Y."/>
            <person name="O'Malley M.A."/>
            <person name="Stajich J.E."/>
            <person name="Spatafora J.W."/>
            <person name="Visel A."/>
            <person name="Grigoriev I.V."/>
        </authorList>
    </citation>
    <scope>NUCLEOTIDE SEQUENCE [LARGE SCALE GENOMIC DNA]</scope>
    <source>
        <strain evidence="2 3">NRRL 1336</strain>
    </source>
</reference>
<gene>
    <name evidence="2" type="ORF">BCR42DRAFT_418982</name>
</gene>
<keyword evidence="3" id="KW-1185">Reference proteome</keyword>
<dbReference type="Proteomes" id="UP000193560">
    <property type="component" value="Unassembled WGS sequence"/>
</dbReference>
<evidence type="ECO:0000313" key="2">
    <source>
        <dbReference type="EMBL" id="ORZ13743.1"/>
    </source>
</evidence>
<protein>
    <submittedName>
        <fullName evidence="2">Uncharacterized protein</fullName>
    </submittedName>
</protein>
<keyword evidence="1" id="KW-1133">Transmembrane helix</keyword>
<name>A0A1X2ICB0_9FUNG</name>
<feature type="transmembrane region" description="Helical" evidence="1">
    <location>
        <begin position="39"/>
        <end position="63"/>
    </location>
</feature>
<sequence length="100" mass="11471">MDFMPFLVIVLKSSPSPLKSMGINWYYIQKIILSGGESWHLRLEICVALTLWILLLILVPFWVMDSCSNLLLSLITKRNKLDLANDCDYYSYIGNILVTA</sequence>
<dbReference type="EMBL" id="MCGE01000016">
    <property type="protein sequence ID" value="ORZ13743.1"/>
    <property type="molecule type" value="Genomic_DNA"/>
</dbReference>
<evidence type="ECO:0000313" key="3">
    <source>
        <dbReference type="Proteomes" id="UP000193560"/>
    </source>
</evidence>
<organism evidence="2 3">
    <name type="scientific">Absidia repens</name>
    <dbReference type="NCBI Taxonomy" id="90262"/>
    <lineage>
        <taxon>Eukaryota</taxon>
        <taxon>Fungi</taxon>
        <taxon>Fungi incertae sedis</taxon>
        <taxon>Mucoromycota</taxon>
        <taxon>Mucoromycotina</taxon>
        <taxon>Mucoromycetes</taxon>
        <taxon>Mucorales</taxon>
        <taxon>Cunninghamellaceae</taxon>
        <taxon>Absidia</taxon>
    </lineage>
</organism>
<keyword evidence="1" id="KW-0812">Transmembrane</keyword>